<keyword evidence="7" id="KW-0378">Hydrolase</keyword>
<sequence>GFELQTEKIQRMPPWRYLGLQIGKRTSRPQKISICDQIRTLNDAQQLCGSISWVRPWLGLTNEDLTPLFNLLKGGEDLNSPRYLNQEARTMLEKVQEAIQLRQVHRYDPTLPFKYIILGCGDPLLLIEWVFLSHQHPKRMTTPQELVAMLIQRGRARLRELSGCDFETIYIPLKLKSGSFSKSMLEQLLQDCEALQFTLEGFSGQLSIHKPVHKLFNQDNQFTLALESIRSRTPLDALTVFTDASGSSHKSAITWEDPLTGRWESNVKVVEGSPQVAELDAVVRVFRRFPGPFTLVMDSACVEGVVARAENAVLQEVSNPKLFELLSKLINLVSNRQEKFFVMHVRSHTDLPGFVADGNRRADALAAPAGMAPLPNVFKQARLSHQLHYQNALGLVWQFQLTRDQAKAIVTTCPSCQCHAIPSFESGVNPQGLGACEVWQTDVTHVLEFGWLKYIHVSIDTFSGAIFTSSHTGER</sequence>
<evidence type="ECO:0000259" key="14">
    <source>
        <dbReference type="PROSITE" id="PS50879"/>
    </source>
</evidence>
<dbReference type="InterPro" id="IPR017856">
    <property type="entry name" value="Integrase-like_N"/>
</dbReference>
<keyword evidence="4" id="KW-0540">Nuclease</keyword>
<keyword evidence="3" id="KW-0548">Nucleotidyltransferase</keyword>
<keyword evidence="10" id="KW-0238">DNA-binding</keyword>
<protein>
    <recommendedName>
        <fullName evidence="1">RNA-directed DNA polymerase</fullName>
        <ecNumber evidence="1">2.7.7.49</ecNumber>
    </recommendedName>
</protein>
<evidence type="ECO:0000256" key="10">
    <source>
        <dbReference type="ARBA" id="ARBA00023125"/>
    </source>
</evidence>
<feature type="non-terminal residue" evidence="16">
    <location>
        <position position="475"/>
    </location>
</feature>
<evidence type="ECO:0000256" key="11">
    <source>
        <dbReference type="ARBA" id="ARBA00023268"/>
    </source>
</evidence>
<dbReference type="SUPFAM" id="SSF46919">
    <property type="entry name" value="N-terminal Zn binding domain of HIV integrase"/>
    <property type="match status" value="1"/>
</dbReference>
<dbReference type="PROSITE" id="PS50876">
    <property type="entry name" value="ZF_INTEGRASE"/>
    <property type="match status" value="1"/>
</dbReference>
<evidence type="ECO:0000313" key="17">
    <source>
        <dbReference type="Proteomes" id="UP000640999"/>
    </source>
</evidence>
<dbReference type="Gene3D" id="3.30.420.10">
    <property type="entry name" value="Ribonuclease H-like superfamily/Ribonuclease H"/>
    <property type="match status" value="2"/>
</dbReference>
<evidence type="ECO:0000256" key="2">
    <source>
        <dbReference type="ARBA" id="ARBA00022679"/>
    </source>
</evidence>
<evidence type="ECO:0000313" key="16">
    <source>
        <dbReference type="EMBL" id="NWH41657.1"/>
    </source>
</evidence>
<keyword evidence="9" id="KW-0695">RNA-directed DNA polymerase</keyword>
<name>A0A850VBL5_9CORV</name>
<dbReference type="InterPro" id="IPR010661">
    <property type="entry name" value="RVT_thumb"/>
</dbReference>
<feature type="domain" description="Integrase-type" evidence="13">
    <location>
        <begin position="376"/>
        <end position="417"/>
    </location>
</feature>
<dbReference type="Proteomes" id="UP000640999">
    <property type="component" value="Unassembled WGS sequence"/>
</dbReference>
<dbReference type="Gene3D" id="3.30.70.270">
    <property type="match status" value="1"/>
</dbReference>
<dbReference type="GO" id="GO:0004523">
    <property type="term" value="F:RNA-DNA hybrid ribonuclease activity"/>
    <property type="evidence" value="ECO:0007669"/>
    <property type="project" value="InterPro"/>
</dbReference>
<evidence type="ECO:0000256" key="9">
    <source>
        <dbReference type="ARBA" id="ARBA00022918"/>
    </source>
</evidence>
<keyword evidence="6" id="KW-0255">Endonuclease</keyword>
<comment type="caution">
    <text evidence="16">The sequence shown here is derived from an EMBL/GenBank/DDBJ whole genome shotgun (WGS) entry which is preliminary data.</text>
</comment>
<dbReference type="InterPro" id="IPR001584">
    <property type="entry name" value="Integrase_cat-core"/>
</dbReference>
<dbReference type="Gene3D" id="1.10.10.200">
    <property type="match status" value="1"/>
</dbReference>
<evidence type="ECO:0000256" key="1">
    <source>
        <dbReference type="ARBA" id="ARBA00012493"/>
    </source>
</evidence>
<dbReference type="Pfam" id="PF02022">
    <property type="entry name" value="Integrase_Zn"/>
    <property type="match status" value="1"/>
</dbReference>
<dbReference type="InterPro" id="IPR043502">
    <property type="entry name" value="DNA/RNA_pol_sf"/>
</dbReference>
<keyword evidence="17" id="KW-1185">Reference proteome</keyword>
<dbReference type="GO" id="GO:0003677">
    <property type="term" value="F:DNA binding"/>
    <property type="evidence" value="ECO:0007669"/>
    <property type="project" value="UniProtKB-KW"/>
</dbReference>
<evidence type="ECO:0000259" key="13">
    <source>
        <dbReference type="PROSITE" id="PS50876"/>
    </source>
</evidence>
<dbReference type="InterPro" id="IPR012337">
    <property type="entry name" value="RNaseH-like_sf"/>
</dbReference>
<keyword evidence="11" id="KW-0511">Multifunctional enzyme</keyword>
<dbReference type="GO" id="GO:0003964">
    <property type="term" value="F:RNA-directed DNA polymerase activity"/>
    <property type="evidence" value="ECO:0007669"/>
    <property type="project" value="UniProtKB-KW"/>
</dbReference>
<dbReference type="EMBL" id="WEIW01004410">
    <property type="protein sequence ID" value="NWH41657.1"/>
    <property type="molecule type" value="Genomic_DNA"/>
</dbReference>
<dbReference type="InterPro" id="IPR043128">
    <property type="entry name" value="Rev_trsase/Diguanyl_cyclase"/>
</dbReference>
<dbReference type="SUPFAM" id="SSF53098">
    <property type="entry name" value="Ribonuclease H-like"/>
    <property type="match status" value="1"/>
</dbReference>
<accession>A0A850VBL5</accession>
<keyword evidence="2" id="KW-0808">Transferase</keyword>
<dbReference type="SUPFAM" id="SSF56672">
    <property type="entry name" value="DNA/RNA polymerases"/>
    <property type="match status" value="1"/>
</dbReference>
<evidence type="ECO:0000256" key="6">
    <source>
        <dbReference type="ARBA" id="ARBA00022759"/>
    </source>
</evidence>
<dbReference type="InterPro" id="IPR003308">
    <property type="entry name" value="Integrase_Zn-bd_dom_N"/>
</dbReference>
<dbReference type="GO" id="GO:0015074">
    <property type="term" value="P:DNA integration"/>
    <property type="evidence" value="ECO:0007669"/>
    <property type="project" value="InterPro"/>
</dbReference>
<dbReference type="AlphaFoldDB" id="A0A850VBL5"/>
<dbReference type="PROSITE" id="PS50994">
    <property type="entry name" value="INTEGRASE"/>
    <property type="match status" value="1"/>
</dbReference>
<proteinExistence type="predicted"/>
<evidence type="ECO:0000259" key="15">
    <source>
        <dbReference type="PROSITE" id="PS50994"/>
    </source>
</evidence>
<dbReference type="PANTHER" id="PTHR41694:SF4">
    <property type="entry name" value="ENDOGENOUS RETROVIRUS GROUP K MEMBER 10 POL PROTEIN-RELATED"/>
    <property type="match status" value="1"/>
</dbReference>
<dbReference type="InterPro" id="IPR002156">
    <property type="entry name" value="RNaseH_domain"/>
</dbReference>
<feature type="domain" description="Integrase catalytic" evidence="15">
    <location>
        <begin position="426"/>
        <end position="475"/>
    </location>
</feature>
<evidence type="ECO:0000256" key="7">
    <source>
        <dbReference type="ARBA" id="ARBA00022801"/>
    </source>
</evidence>
<reference evidence="16" key="1">
    <citation type="submission" date="2019-10" db="EMBL/GenBank/DDBJ databases">
        <title>Bird 10,000 Genomes (B10K) Project - Family phase.</title>
        <authorList>
            <person name="Zhang G."/>
        </authorList>
    </citation>
    <scope>NUCLEOTIDE SEQUENCE</scope>
    <source>
        <strain evidence="16">B10K-IZ-033-78</strain>
        <tissue evidence="16">Muscle</tissue>
    </source>
</reference>
<evidence type="ECO:0000256" key="12">
    <source>
        <dbReference type="PROSITE-ProRule" id="PRU00450"/>
    </source>
</evidence>
<dbReference type="PROSITE" id="PS50879">
    <property type="entry name" value="RNASE_H_1"/>
    <property type="match status" value="1"/>
</dbReference>
<gene>
    <name evidence="16" type="primary">Ervk11_1</name>
    <name evidence="16" type="ORF">CHLHAR_R04093</name>
</gene>
<feature type="non-terminal residue" evidence="16">
    <location>
        <position position="1"/>
    </location>
</feature>
<evidence type="ECO:0000256" key="8">
    <source>
        <dbReference type="ARBA" id="ARBA00022833"/>
    </source>
</evidence>
<dbReference type="InterPro" id="IPR036397">
    <property type="entry name" value="RNaseH_sf"/>
</dbReference>
<keyword evidence="5" id="KW-0479">Metal-binding</keyword>
<evidence type="ECO:0000256" key="4">
    <source>
        <dbReference type="ARBA" id="ARBA00022722"/>
    </source>
</evidence>
<dbReference type="GO" id="GO:0008270">
    <property type="term" value="F:zinc ion binding"/>
    <property type="evidence" value="ECO:0007669"/>
    <property type="project" value="UniProtKB-KW"/>
</dbReference>
<dbReference type="PANTHER" id="PTHR41694">
    <property type="entry name" value="ENDOGENOUS RETROVIRUS GROUP K MEMBER POL PROTEIN"/>
    <property type="match status" value="1"/>
</dbReference>
<keyword evidence="8" id="KW-0862">Zinc</keyword>
<dbReference type="GO" id="GO:0035613">
    <property type="term" value="F:RNA stem-loop binding"/>
    <property type="evidence" value="ECO:0007669"/>
    <property type="project" value="TreeGrafter"/>
</dbReference>
<keyword evidence="12" id="KW-0863">Zinc-finger</keyword>
<evidence type="ECO:0000256" key="5">
    <source>
        <dbReference type="ARBA" id="ARBA00022723"/>
    </source>
</evidence>
<evidence type="ECO:0000256" key="3">
    <source>
        <dbReference type="ARBA" id="ARBA00022695"/>
    </source>
</evidence>
<dbReference type="OrthoDB" id="9386368at2759"/>
<feature type="domain" description="RNase H type-1" evidence="14">
    <location>
        <begin position="234"/>
        <end position="371"/>
    </location>
</feature>
<dbReference type="EC" id="2.7.7.49" evidence="1"/>
<dbReference type="Pfam" id="PF06817">
    <property type="entry name" value="RVT_thumb"/>
    <property type="match status" value="1"/>
</dbReference>
<organism evidence="16 17">
    <name type="scientific">Chloropsis hardwickii</name>
    <dbReference type="NCBI Taxonomy" id="667144"/>
    <lineage>
        <taxon>Eukaryota</taxon>
        <taxon>Metazoa</taxon>
        <taxon>Chordata</taxon>
        <taxon>Craniata</taxon>
        <taxon>Vertebrata</taxon>
        <taxon>Euteleostomi</taxon>
        <taxon>Archelosauria</taxon>
        <taxon>Archosauria</taxon>
        <taxon>Dinosauria</taxon>
        <taxon>Saurischia</taxon>
        <taxon>Theropoda</taxon>
        <taxon>Coelurosauria</taxon>
        <taxon>Aves</taxon>
        <taxon>Neognathae</taxon>
        <taxon>Neoaves</taxon>
        <taxon>Telluraves</taxon>
        <taxon>Australaves</taxon>
        <taxon>Passeriformes</taxon>
        <taxon>Corvoidea</taxon>
        <taxon>Irenidae</taxon>
        <taxon>Chloropsis</taxon>
    </lineage>
</organism>